<reference evidence="3" key="2">
    <citation type="journal article" date="2015" name="Gigascience">
        <title>Reconstructing a comprehensive transcriptome assembly of a white-pupal translocated strain of the pest fruit fly Bactrocera cucurbitae.</title>
        <authorList>
            <person name="Sim S.B."/>
            <person name="Calla B."/>
            <person name="Hall B."/>
            <person name="DeRego T."/>
            <person name="Geib S.M."/>
        </authorList>
    </citation>
    <scope>NUCLEOTIDE SEQUENCE</scope>
</reference>
<dbReference type="Pfam" id="PF00089">
    <property type="entry name" value="Trypsin"/>
    <property type="match status" value="1"/>
</dbReference>
<evidence type="ECO:0000256" key="1">
    <source>
        <dbReference type="SAM" id="MobiDB-lite"/>
    </source>
</evidence>
<dbReference type="PANTHER" id="PTHR24260:SF136">
    <property type="entry name" value="GH08193P-RELATED"/>
    <property type="match status" value="1"/>
</dbReference>
<dbReference type="InterPro" id="IPR001254">
    <property type="entry name" value="Trypsin_dom"/>
</dbReference>
<evidence type="ECO:0000259" key="2">
    <source>
        <dbReference type="PROSITE" id="PS50240"/>
    </source>
</evidence>
<proteinExistence type="predicted"/>
<feature type="domain" description="Peptidase S1" evidence="2">
    <location>
        <begin position="76"/>
        <end position="278"/>
    </location>
</feature>
<dbReference type="SUPFAM" id="SSF50494">
    <property type="entry name" value="Trypsin-like serine proteases"/>
    <property type="match status" value="1"/>
</dbReference>
<evidence type="ECO:0000313" key="3">
    <source>
        <dbReference type="EMBL" id="JAD01441.1"/>
    </source>
</evidence>
<protein>
    <submittedName>
        <fullName evidence="3">Ovochymase-2</fullName>
    </submittedName>
</protein>
<accession>A0A0A1WS23</accession>
<dbReference type="PROSITE" id="PS50240">
    <property type="entry name" value="TRYPSIN_DOM"/>
    <property type="match status" value="1"/>
</dbReference>
<sequence>EAKATEEKLNKRMSVEMEAIEERWNKKLSEMSIQQRQRKSGEVNELRKQQRKSSDVAISNKRPAELACDAISKDLRSSGLADITGNPYYSFWFYKTHNGGPQICNGALIDKRFVLTYSDCLFKNAFIEVKIPFTPEHKGIKAIHIHPDYSTETASLHNIGLVELDSDVEYSHGLYPVCLYTTQSNPKSNLILRYTEVQIVADTQCEKKNTTSEVCAQNIELGCSYTGEPIYFGKKEFPKFYLFGIVFKRTCYRKPYVITKVFDHLEFIEGIVWPKKDY</sequence>
<feature type="region of interest" description="Disordered" evidence="1">
    <location>
        <begin position="31"/>
        <end position="58"/>
    </location>
</feature>
<feature type="compositionally biased region" description="Basic and acidic residues" evidence="1">
    <location>
        <begin position="39"/>
        <end position="54"/>
    </location>
</feature>
<reference evidence="3" key="1">
    <citation type="submission" date="2014-11" db="EMBL/GenBank/DDBJ databases">
        <authorList>
            <person name="Geib S."/>
        </authorList>
    </citation>
    <scope>NUCLEOTIDE SEQUENCE</scope>
</reference>
<dbReference type="AlphaFoldDB" id="A0A0A1WS23"/>
<dbReference type="InterPro" id="IPR009003">
    <property type="entry name" value="Peptidase_S1_PA"/>
</dbReference>
<dbReference type="SMART" id="SM00020">
    <property type="entry name" value="Tryp_SPc"/>
    <property type="match status" value="1"/>
</dbReference>
<dbReference type="InterPro" id="IPR051333">
    <property type="entry name" value="CLIP_Serine_Protease"/>
</dbReference>
<dbReference type="GO" id="GO:0006508">
    <property type="term" value="P:proteolysis"/>
    <property type="evidence" value="ECO:0007669"/>
    <property type="project" value="InterPro"/>
</dbReference>
<organism evidence="3">
    <name type="scientific">Zeugodacus cucurbitae</name>
    <name type="common">Melon fruit fly</name>
    <name type="synonym">Bactrocera cucurbitae</name>
    <dbReference type="NCBI Taxonomy" id="28588"/>
    <lineage>
        <taxon>Eukaryota</taxon>
        <taxon>Metazoa</taxon>
        <taxon>Ecdysozoa</taxon>
        <taxon>Arthropoda</taxon>
        <taxon>Hexapoda</taxon>
        <taxon>Insecta</taxon>
        <taxon>Pterygota</taxon>
        <taxon>Neoptera</taxon>
        <taxon>Endopterygota</taxon>
        <taxon>Diptera</taxon>
        <taxon>Brachycera</taxon>
        <taxon>Muscomorpha</taxon>
        <taxon>Tephritoidea</taxon>
        <taxon>Tephritidae</taxon>
        <taxon>Zeugodacus</taxon>
        <taxon>Zeugodacus</taxon>
    </lineage>
</organism>
<dbReference type="InterPro" id="IPR043504">
    <property type="entry name" value="Peptidase_S1_PA_chymotrypsin"/>
</dbReference>
<name>A0A0A1WS23_ZEUCU</name>
<gene>
    <name evidence="3" type="primary">ovch2_0</name>
    <name evidence="3" type="ORF">g.7435</name>
</gene>
<dbReference type="PANTHER" id="PTHR24260">
    <property type="match status" value="1"/>
</dbReference>
<dbReference type="GO" id="GO:0004252">
    <property type="term" value="F:serine-type endopeptidase activity"/>
    <property type="evidence" value="ECO:0007669"/>
    <property type="project" value="InterPro"/>
</dbReference>
<feature type="non-terminal residue" evidence="3">
    <location>
        <position position="1"/>
    </location>
</feature>
<dbReference type="Gene3D" id="2.40.10.10">
    <property type="entry name" value="Trypsin-like serine proteases"/>
    <property type="match status" value="2"/>
</dbReference>
<dbReference type="EMBL" id="GBXI01012851">
    <property type="protein sequence ID" value="JAD01441.1"/>
    <property type="molecule type" value="Transcribed_RNA"/>
</dbReference>